<dbReference type="EMBL" id="CP036290">
    <property type="protein sequence ID" value="QDU82937.1"/>
    <property type="molecule type" value="Genomic_DNA"/>
</dbReference>
<dbReference type="OrthoDB" id="9810297at2"/>
<dbReference type="AlphaFoldDB" id="A0A518CUN7"/>
<feature type="binding site" evidence="5">
    <location>
        <position position="323"/>
    </location>
    <ligand>
        <name>S-adenosyl-L-methionine</name>
        <dbReference type="ChEBI" id="CHEBI:59789"/>
    </ligand>
</feature>
<organism evidence="7 8">
    <name type="scientific">Rohdeia mirabilis</name>
    <dbReference type="NCBI Taxonomy" id="2528008"/>
    <lineage>
        <taxon>Bacteria</taxon>
        <taxon>Pseudomonadati</taxon>
        <taxon>Planctomycetota</taxon>
        <taxon>Planctomycetia</taxon>
        <taxon>Planctomycetia incertae sedis</taxon>
        <taxon>Rohdeia</taxon>
    </lineage>
</organism>
<dbReference type="PANTHER" id="PTHR22807">
    <property type="entry name" value="NOP2 YEAST -RELATED NOL1/NOP2/FMU SUN DOMAIN-CONTAINING"/>
    <property type="match status" value="1"/>
</dbReference>
<feature type="binding site" evidence="5">
    <location>
        <position position="339"/>
    </location>
    <ligand>
        <name>S-adenosyl-L-methionine</name>
        <dbReference type="ChEBI" id="CHEBI:59789"/>
    </ligand>
</feature>
<keyword evidence="8" id="KW-1185">Reference proteome</keyword>
<dbReference type="RefSeq" id="WP_145181728.1">
    <property type="nucleotide sequence ID" value="NZ_CP036290.1"/>
</dbReference>
<dbReference type="InterPro" id="IPR023267">
    <property type="entry name" value="RCMT"/>
</dbReference>
<keyword evidence="3 5" id="KW-0949">S-adenosyl-L-methionine</keyword>
<dbReference type="InterPro" id="IPR035926">
    <property type="entry name" value="NusB-like_sf"/>
</dbReference>
<dbReference type="InterPro" id="IPR006027">
    <property type="entry name" value="NusB_RsmB_TIM44"/>
</dbReference>
<sequence length="442" mass="47860">MPRQLAYDLLRSTSPTPLRDLEREADRRGIEGRDRALARRIVATCLRRRGTLLALVQTFVRGKPKPELATLLHIGIAQLLFLDRVPDHAAVNTTVDAANDTLGLSKGRIVNGTLRNLIRARIEGTTDDPHRQIVGANWYFDVPVFRSQDLHPLLWAEDALSMPAPILKGWSERHGWERALELARFALDEPPLSVHVLADDVDGAVAALEAALVEHELAPLAREGRNLVLPTEATEHVVALDAFARGELTIQGAAATRAAELVGARPGERVLDLCAAPGGKTALLARAGAEVTAVDVDARRLARVEETAARLGVAERVRCVVSDGTAELEDGLFDAVLVDAPCSNSGVFAARPEARWRFGPASRASLGELQQRLAREGAERVAPGGRLVWSTCSLEPGENTAIVNGLVRDRDDFELEEQHLSLPAGNEVPVDGGFAARLVRRI</sequence>
<keyword evidence="4 5" id="KW-0694">RNA-binding</keyword>
<dbReference type="Proteomes" id="UP000319342">
    <property type="component" value="Chromosome"/>
</dbReference>
<dbReference type="EC" id="2.1.1.176" evidence="7"/>
<evidence type="ECO:0000256" key="2">
    <source>
        <dbReference type="ARBA" id="ARBA00022679"/>
    </source>
</evidence>
<dbReference type="PRINTS" id="PR02008">
    <property type="entry name" value="RCMTFAMILY"/>
</dbReference>
<evidence type="ECO:0000256" key="5">
    <source>
        <dbReference type="PROSITE-ProRule" id="PRU01023"/>
    </source>
</evidence>
<evidence type="ECO:0000256" key="4">
    <source>
        <dbReference type="ARBA" id="ARBA00022884"/>
    </source>
</evidence>
<reference evidence="7 8" key="1">
    <citation type="submission" date="2019-02" db="EMBL/GenBank/DDBJ databases">
        <title>Deep-cultivation of Planctomycetes and their phenomic and genomic characterization uncovers novel biology.</title>
        <authorList>
            <person name="Wiegand S."/>
            <person name="Jogler M."/>
            <person name="Boedeker C."/>
            <person name="Pinto D."/>
            <person name="Vollmers J."/>
            <person name="Rivas-Marin E."/>
            <person name="Kohn T."/>
            <person name="Peeters S.H."/>
            <person name="Heuer A."/>
            <person name="Rast P."/>
            <person name="Oberbeckmann S."/>
            <person name="Bunk B."/>
            <person name="Jeske O."/>
            <person name="Meyerdierks A."/>
            <person name="Storesund J.E."/>
            <person name="Kallscheuer N."/>
            <person name="Luecker S."/>
            <person name="Lage O.M."/>
            <person name="Pohl T."/>
            <person name="Merkel B.J."/>
            <person name="Hornburger P."/>
            <person name="Mueller R.-W."/>
            <person name="Bruemmer F."/>
            <person name="Labrenz M."/>
            <person name="Spormann A.M."/>
            <person name="Op den Camp H."/>
            <person name="Overmann J."/>
            <person name="Amann R."/>
            <person name="Jetten M.S.M."/>
            <person name="Mascher T."/>
            <person name="Medema M.H."/>
            <person name="Devos D.P."/>
            <person name="Kaster A.-K."/>
            <person name="Ovreas L."/>
            <person name="Rohde M."/>
            <person name="Galperin M.Y."/>
            <person name="Jogler C."/>
        </authorList>
    </citation>
    <scope>NUCLEOTIDE SEQUENCE [LARGE SCALE GENOMIC DNA]</scope>
    <source>
        <strain evidence="7 8">Pla163</strain>
    </source>
</reference>
<name>A0A518CUN7_9BACT</name>
<feature type="binding site" evidence="5">
    <location>
        <position position="295"/>
    </location>
    <ligand>
        <name>S-adenosyl-L-methionine</name>
        <dbReference type="ChEBI" id="CHEBI:59789"/>
    </ligand>
</feature>
<feature type="binding site" evidence="5">
    <location>
        <begin position="274"/>
        <end position="280"/>
    </location>
    <ligand>
        <name>S-adenosyl-L-methionine</name>
        <dbReference type="ChEBI" id="CHEBI:59789"/>
    </ligand>
</feature>
<dbReference type="SUPFAM" id="SSF53335">
    <property type="entry name" value="S-adenosyl-L-methionine-dependent methyltransferases"/>
    <property type="match status" value="1"/>
</dbReference>
<dbReference type="GO" id="GO:0003723">
    <property type="term" value="F:RNA binding"/>
    <property type="evidence" value="ECO:0007669"/>
    <property type="project" value="UniProtKB-UniRule"/>
</dbReference>
<accession>A0A518CUN7</accession>
<dbReference type="InterPro" id="IPR029063">
    <property type="entry name" value="SAM-dependent_MTases_sf"/>
</dbReference>
<keyword evidence="1 5" id="KW-0489">Methyltransferase</keyword>
<dbReference type="InterPro" id="IPR001678">
    <property type="entry name" value="MeTrfase_RsmB-F_NOP2_dom"/>
</dbReference>
<dbReference type="PROSITE" id="PS51686">
    <property type="entry name" value="SAM_MT_RSMB_NOP"/>
    <property type="match status" value="1"/>
</dbReference>
<dbReference type="GO" id="GO:0008173">
    <property type="term" value="F:RNA methyltransferase activity"/>
    <property type="evidence" value="ECO:0007669"/>
    <property type="project" value="InterPro"/>
</dbReference>
<dbReference type="GO" id="GO:0006355">
    <property type="term" value="P:regulation of DNA-templated transcription"/>
    <property type="evidence" value="ECO:0007669"/>
    <property type="project" value="InterPro"/>
</dbReference>
<evidence type="ECO:0000313" key="8">
    <source>
        <dbReference type="Proteomes" id="UP000319342"/>
    </source>
</evidence>
<evidence type="ECO:0000256" key="1">
    <source>
        <dbReference type="ARBA" id="ARBA00022603"/>
    </source>
</evidence>
<protein>
    <submittedName>
        <fullName evidence="7">Ribosomal RNA small subunit methyltransferase B</fullName>
        <ecNumber evidence="7">2.1.1.176</ecNumber>
    </submittedName>
</protein>
<evidence type="ECO:0000256" key="3">
    <source>
        <dbReference type="ARBA" id="ARBA00022691"/>
    </source>
</evidence>
<comment type="similarity">
    <text evidence="5">Belongs to the class I-like SAM-binding methyltransferase superfamily. RsmB/NOP family.</text>
</comment>
<dbReference type="SUPFAM" id="SSF48013">
    <property type="entry name" value="NusB-like"/>
    <property type="match status" value="1"/>
</dbReference>
<feature type="domain" description="SAM-dependent MTase RsmB/NOP-type" evidence="6">
    <location>
        <begin position="180"/>
        <end position="442"/>
    </location>
</feature>
<dbReference type="Gene3D" id="3.40.50.150">
    <property type="entry name" value="Vaccinia Virus protein VP39"/>
    <property type="match status" value="1"/>
</dbReference>
<dbReference type="Pfam" id="PF01029">
    <property type="entry name" value="NusB"/>
    <property type="match status" value="1"/>
</dbReference>
<dbReference type="CDD" id="cd02440">
    <property type="entry name" value="AdoMet_MTases"/>
    <property type="match status" value="1"/>
</dbReference>
<proteinExistence type="inferred from homology"/>
<dbReference type="Gene3D" id="1.10.940.10">
    <property type="entry name" value="NusB-like"/>
    <property type="match status" value="1"/>
</dbReference>
<keyword evidence="2 5" id="KW-0808">Transferase</keyword>
<gene>
    <name evidence="7" type="primary">rsmB</name>
    <name evidence="7" type="ORF">Pla163_00320</name>
</gene>
<dbReference type="Pfam" id="PF01189">
    <property type="entry name" value="Methyltr_RsmB-F"/>
    <property type="match status" value="1"/>
</dbReference>
<dbReference type="GO" id="GO:0001510">
    <property type="term" value="P:RNA methylation"/>
    <property type="evidence" value="ECO:0007669"/>
    <property type="project" value="InterPro"/>
</dbReference>
<dbReference type="InterPro" id="IPR049560">
    <property type="entry name" value="MeTrfase_RsmB-F_NOP2_cat"/>
</dbReference>
<feature type="active site" description="Nucleophile" evidence="5">
    <location>
        <position position="392"/>
    </location>
</feature>
<evidence type="ECO:0000313" key="7">
    <source>
        <dbReference type="EMBL" id="QDU82937.1"/>
    </source>
</evidence>
<evidence type="ECO:0000259" key="6">
    <source>
        <dbReference type="PROSITE" id="PS51686"/>
    </source>
</evidence>
<dbReference type="PANTHER" id="PTHR22807:SF53">
    <property type="entry name" value="RIBOSOMAL RNA SMALL SUBUNIT METHYLTRANSFERASE B-RELATED"/>
    <property type="match status" value="1"/>
</dbReference>